<proteinExistence type="predicted"/>
<dbReference type="SUPFAM" id="SSF56601">
    <property type="entry name" value="beta-lactamase/transpeptidase-like"/>
    <property type="match status" value="1"/>
</dbReference>
<evidence type="ECO:0000313" key="1">
    <source>
        <dbReference type="EMBL" id="KKY30772.1"/>
    </source>
</evidence>
<reference evidence="1 2" key="2">
    <citation type="submission" date="2015-05" db="EMBL/GenBank/DDBJ databases">
        <authorList>
            <person name="Morales-Cruz A."/>
            <person name="Amrine K.C."/>
            <person name="Cantu D."/>
        </authorList>
    </citation>
    <scope>NUCLEOTIDE SEQUENCE [LARGE SCALE GENOMIC DNA]</scope>
    <source>
        <strain evidence="1">DA912</strain>
    </source>
</reference>
<dbReference type="EMBL" id="LCUC01000445">
    <property type="protein sequence ID" value="KKY30772.1"/>
    <property type="molecule type" value="Genomic_DNA"/>
</dbReference>
<dbReference type="Proteomes" id="UP000034680">
    <property type="component" value="Unassembled WGS sequence"/>
</dbReference>
<dbReference type="OrthoDB" id="428260at2759"/>
<dbReference type="InterPro" id="IPR012338">
    <property type="entry name" value="Beta-lactam/transpept-like"/>
</dbReference>
<dbReference type="Gene3D" id="3.40.710.10">
    <property type="entry name" value="DD-peptidase/beta-lactamase superfamily"/>
    <property type="match status" value="1"/>
</dbReference>
<keyword evidence="2" id="KW-1185">Reference proteome</keyword>
<protein>
    <submittedName>
        <fullName evidence="1">Putative beta-lactamase transpeptidase-like protein</fullName>
    </submittedName>
</protein>
<dbReference type="STRING" id="1214573.A0A0G2F7S8"/>
<gene>
    <name evidence="1" type="ORF">UCDDA912_g09293</name>
</gene>
<evidence type="ECO:0000313" key="2">
    <source>
        <dbReference type="Proteomes" id="UP000034680"/>
    </source>
</evidence>
<comment type="caution">
    <text evidence="1">The sequence shown here is derived from an EMBL/GenBank/DDBJ whole genome shotgun (WGS) entry which is preliminary data.</text>
</comment>
<name>A0A0G2F7S8_9PEZI</name>
<sequence>MPEGFAPEYPVGMPSNFAFGGMLNLEDIPGKRKAGSMMWSGVANSHWWIDPSSGIAGVMVVTLLPYADYVATDLYSKLETALYKGLIAESRSADGAEA</sequence>
<accession>A0A0G2F7S8</accession>
<reference evidence="1 2" key="1">
    <citation type="submission" date="2015-05" db="EMBL/GenBank/DDBJ databases">
        <title>Distinctive expansion of gene families associated with plant cell wall degradation and secondary metabolism in the genomes of grapevine trunk pathogens.</title>
        <authorList>
            <person name="Lawrence D.P."/>
            <person name="Travadon R."/>
            <person name="Rolshausen P.E."/>
            <person name="Baumgartner K."/>
        </authorList>
    </citation>
    <scope>NUCLEOTIDE SEQUENCE [LARGE SCALE GENOMIC DNA]</scope>
    <source>
        <strain evidence="1">DA912</strain>
    </source>
</reference>
<dbReference type="AlphaFoldDB" id="A0A0G2F7S8"/>
<organism evidence="1 2">
    <name type="scientific">Diaporthe ampelina</name>
    <dbReference type="NCBI Taxonomy" id="1214573"/>
    <lineage>
        <taxon>Eukaryota</taxon>
        <taxon>Fungi</taxon>
        <taxon>Dikarya</taxon>
        <taxon>Ascomycota</taxon>
        <taxon>Pezizomycotina</taxon>
        <taxon>Sordariomycetes</taxon>
        <taxon>Sordariomycetidae</taxon>
        <taxon>Diaporthales</taxon>
        <taxon>Diaporthaceae</taxon>
        <taxon>Diaporthe</taxon>
    </lineage>
</organism>